<keyword evidence="6" id="KW-0282">Flagellum</keyword>
<keyword evidence="6" id="KW-0969">Cilium</keyword>
<gene>
    <name evidence="4 6" type="primary">fliE</name>
    <name evidence="6" type="ORF">ED236_09225</name>
</gene>
<dbReference type="HAMAP" id="MF_00724">
    <property type="entry name" value="FliE"/>
    <property type="match status" value="1"/>
</dbReference>
<comment type="similarity">
    <text evidence="2 4">Belongs to the FliE family.</text>
</comment>
<protein>
    <recommendedName>
        <fullName evidence="4 5">Flagellar hook-basal body complex protein FliE</fullName>
    </recommendedName>
</protein>
<sequence>MRIENLDAIVSKEALSLAPAQQIGFADQLLAEANTVNQKMTVAASSLQDLAAGKASNIHHVMLALEDAKLSFQLLTQVRNKLLEGYQEVLRMQI</sequence>
<dbReference type="Proteomes" id="UP000275137">
    <property type="component" value="Unassembled WGS sequence"/>
</dbReference>
<dbReference type="GO" id="GO:0005198">
    <property type="term" value="F:structural molecule activity"/>
    <property type="evidence" value="ECO:0007669"/>
    <property type="project" value="UniProtKB-UniRule"/>
</dbReference>
<dbReference type="AlphaFoldDB" id="A0A3N0V071"/>
<dbReference type="EMBL" id="RJVP01000004">
    <property type="protein sequence ID" value="ROH85901.1"/>
    <property type="molecule type" value="Genomic_DNA"/>
</dbReference>
<reference evidence="6 7" key="1">
    <citation type="submission" date="2018-10" db="EMBL/GenBank/DDBJ databases">
        <authorList>
            <person name="Chen W.-M."/>
        </authorList>
    </citation>
    <scope>NUCLEOTIDE SEQUENCE [LARGE SCALE GENOMIC DNA]</scope>
    <source>
        <strain evidence="6 7">H-5</strain>
    </source>
</reference>
<organism evidence="6 7">
    <name type="scientific">Pseudomethylobacillus aquaticus</name>
    <dbReference type="NCBI Taxonomy" id="2676064"/>
    <lineage>
        <taxon>Bacteria</taxon>
        <taxon>Pseudomonadati</taxon>
        <taxon>Pseudomonadota</taxon>
        <taxon>Betaproteobacteria</taxon>
        <taxon>Nitrosomonadales</taxon>
        <taxon>Methylophilaceae</taxon>
        <taxon>Pseudomethylobacillus</taxon>
    </lineage>
</organism>
<dbReference type="GO" id="GO:0003774">
    <property type="term" value="F:cytoskeletal motor activity"/>
    <property type="evidence" value="ECO:0007669"/>
    <property type="project" value="InterPro"/>
</dbReference>
<evidence type="ECO:0000256" key="1">
    <source>
        <dbReference type="ARBA" id="ARBA00004117"/>
    </source>
</evidence>
<dbReference type="InterPro" id="IPR001624">
    <property type="entry name" value="FliE"/>
</dbReference>
<evidence type="ECO:0000256" key="2">
    <source>
        <dbReference type="ARBA" id="ARBA00009272"/>
    </source>
</evidence>
<dbReference type="PANTHER" id="PTHR34653:SF1">
    <property type="entry name" value="FLAGELLAR HOOK-BASAL BODY COMPLEX PROTEIN FLIE"/>
    <property type="match status" value="1"/>
</dbReference>
<evidence type="ECO:0000313" key="7">
    <source>
        <dbReference type="Proteomes" id="UP000275137"/>
    </source>
</evidence>
<comment type="subcellular location">
    <subcellularLocation>
        <location evidence="1 4">Bacterial flagellum basal body</location>
    </subcellularLocation>
</comment>
<dbReference type="RefSeq" id="WP_123237675.1">
    <property type="nucleotide sequence ID" value="NZ_RJVP01000004.1"/>
</dbReference>
<keyword evidence="6" id="KW-0966">Cell projection</keyword>
<dbReference type="Pfam" id="PF02049">
    <property type="entry name" value="FliE"/>
    <property type="match status" value="1"/>
</dbReference>
<keyword evidence="7" id="KW-1185">Reference proteome</keyword>
<dbReference type="GO" id="GO:0009425">
    <property type="term" value="C:bacterial-type flagellum basal body"/>
    <property type="evidence" value="ECO:0007669"/>
    <property type="project" value="UniProtKB-SubCell"/>
</dbReference>
<evidence type="ECO:0000313" key="6">
    <source>
        <dbReference type="EMBL" id="ROH85901.1"/>
    </source>
</evidence>
<comment type="caution">
    <text evidence="6">The sequence shown here is derived from an EMBL/GenBank/DDBJ whole genome shotgun (WGS) entry which is preliminary data.</text>
</comment>
<dbReference type="PRINTS" id="PR01006">
    <property type="entry name" value="FLGHOOKFLIE"/>
</dbReference>
<dbReference type="NCBIfam" id="TIGR00205">
    <property type="entry name" value="fliE"/>
    <property type="match status" value="1"/>
</dbReference>
<accession>A0A3N0V071</accession>
<evidence type="ECO:0000256" key="5">
    <source>
        <dbReference type="NCBIfam" id="TIGR00205"/>
    </source>
</evidence>
<evidence type="ECO:0000256" key="3">
    <source>
        <dbReference type="ARBA" id="ARBA00023143"/>
    </source>
</evidence>
<name>A0A3N0V071_9PROT</name>
<proteinExistence type="inferred from homology"/>
<dbReference type="PANTHER" id="PTHR34653">
    <property type="match status" value="1"/>
</dbReference>
<evidence type="ECO:0000256" key="4">
    <source>
        <dbReference type="HAMAP-Rule" id="MF_00724"/>
    </source>
</evidence>
<keyword evidence="3 4" id="KW-0975">Bacterial flagellum</keyword>
<dbReference type="GO" id="GO:0071973">
    <property type="term" value="P:bacterial-type flagellum-dependent cell motility"/>
    <property type="evidence" value="ECO:0007669"/>
    <property type="project" value="InterPro"/>
</dbReference>